<evidence type="ECO:0000256" key="1">
    <source>
        <dbReference type="ARBA" id="ARBA00004328"/>
    </source>
</evidence>
<dbReference type="Proteomes" id="UP000199206">
    <property type="component" value="Unassembled WGS sequence"/>
</dbReference>
<dbReference type="RefSeq" id="WP_093663905.1">
    <property type="nucleotide sequence ID" value="NZ_FOCF01000001.1"/>
</dbReference>
<evidence type="ECO:0000259" key="2">
    <source>
        <dbReference type="Pfam" id="PF05065"/>
    </source>
</evidence>
<feature type="domain" description="Phage capsid-like C-terminal" evidence="2">
    <location>
        <begin position="131"/>
        <end position="406"/>
    </location>
</feature>
<dbReference type="AlphaFoldDB" id="A0A1H7Z7B4"/>
<dbReference type="InterPro" id="IPR054612">
    <property type="entry name" value="Phage_capsid-like_C"/>
</dbReference>
<dbReference type="SUPFAM" id="SSF56563">
    <property type="entry name" value="Major capsid protein gp5"/>
    <property type="match status" value="1"/>
</dbReference>
<sequence>MRKLTMLSGGAALLGAMTPAERAKGRYMRGPDHPFPAIQSKSATEIGNELRDWFTSKFTGSETKAAELMARIEELEQRADRPRGSGGGFVDTYGAQVAASSELKALQDGRYRPGLGARIELKAITTVGGSGGGLIYRDQDREIASAPRRLIRVRDLLTVIPTTSGSIDYAQQTLRTNNARPVAEGTQKPYSEYGWTKVNTPVRTIAHLSKLTRQAADDAAQLQGEVDTEMRYGLQLAEDVQILSGDGTGENLTGMLTVATAFAVPAGMAITNPTRIDRIGQAIAQLALAEFVPDGIILNPLDWWMIKLLKDAAGGYISLDPINGKVGESEAPTLFGLPVAVTTAMPAGSFSVGAYRRQKLYDRLAPEVLISSENADDFEKNLLTMRCEERVALANRYPAAIIKGTFG</sequence>
<reference evidence="4" key="1">
    <citation type="submission" date="2016-10" db="EMBL/GenBank/DDBJ databases">
        <authorList>
            <person name="Varghese N."/>
            <person name="Submissions S."/>
        </authorList>
    </citation>
    <scope>NUCLEOTIDE SEQUENCE [LARGE SCALE GENOMIC DNA]</scope>
    <source>
        <strain evidence="4">S6-262</strain>
    </source>
</reference>
<accession>A0A1H7Z7B4</accession>
<keyword evidence="4" id="KW-1185">Reference proteome</keyword>
<dbReference type="STRING" id="1166340.SAMN05192583_0564"/>
<comment type="subcellular location">
    <subcellularLocation>
        <location evidence="1">Virion</location>
    </subcellularLocation>
</comment>
<dbReference type="Gene3D" id="3.30.2400.10">
    <property type="entry name" value="Major capsid protein gp5"/>
    <property type="match status" value="1"/>
</dbReference>
<evidence type="ECO:0000313" key="4">
    <source>
        <dbReference type="Proteomes" id="UP000199206"/>
    </source>
</evidence>
<dbReference type="OrthoDB" id="637859at2"/>
<evidence type="ECO:0000313" key="3">
    <source>
        <dbReference type="EMBL" id="SEM54175.1"/>
    </source>
</evidence>
<dbReference type="InterPro" id="IPR024455">
    <property type="entry name" value="Phage_capsid"/>
</dbReference>
<dbReference type="Pfam" id="PF05065">
    <property type="entry name" value="Phage_capsid"/>
    <property type="match status" value="1"/>
</dbReference>
<dbReference type="EMBL" id="FOCF01000001">
    <property type="protein sequence ID" value="SEM54175.1"/>
    <property type="molecule type" value="Genomic_DNA"/>
</dbReference>
<dbReference type="Gene3D" id="3.30.2320.10">
    <property type="entry name" value="hypothetical protein PF0899 domain"/>
    <property type="match status" value="1"/>
</dbReference>
<organism evidence="3 4">
    <name type="scientific">Sphingomonas gellani</name>
    <dbReference type="NCBI Taxonomy" id="1166340"/>
    <lineage>
        <taxon>Bacteria</taxon>
        <taxon>Pseudomonadati</taxon>
        <taxon>Pseudomonadota</taxon>
        <taxon>Alphaproteobacteria</taxon>
        <taxon>Sphingomonadales</taxon>
        <taxon>Sphingomonadaceae</taxon>
        <taxon>Sphingomonas</taxon>
    </lineage>
</organism>
<dbReference type="NCBIfam" id="TIGR01554">
    <property type="entry name" value="major_cap_HK97"/>
    <property type="match status" value="1"/>
</dbReference>
<proteinExistence type="predicted"/>
<name>A0A1H7Z7B4_9SPHN</name>
<protein>
    <submittedName>
        <fullName evidence="3">Phage major capsid protein, HK97 family</fullName>
    </submittedName>
</protein>
<gene>
    <name evidence="3" type="ORF">SAMN05192583_0564</name>
</gene>